<keyword evidence="3" id="KW-1185">Reference proteome</keyword>
<keyword evidence="2" id="KW-0808">Transferase</keyword>
<dbReference type="PANTHER" id="PTHR34598:SF3">
    <property type="entry name" value="OXIDOREDUCTASE AN1597"/>
    <property type="match status" value="1"/>
</dbReference>
<dbReference type="AlphaFoldDB" id="A0AA39XSC8"/>
<dbReference type="InterPro" id="IPR044053">
    <property type="entry name" value="AsaB-like"/>
</dbReference>
<evidence type="ECO:0000313" key="2">
    <source>
        <dbReference type="EMBL" id="KAK0638517.1"/>
    </source>
</evidence>
<dbReference type="GO" id="GO:0032259">
    <property type="term" value="P:methylation"/>
    <property type="evidence" value="ECO:0007669"/>
    <property type="project" value="UniProtKB-KW"/>
</dbReference>
<keyword evidence="2" id="KW-0489">Methyltransferase</keyword>
<evidence type="ECO:0000313" key="3">
    <source>
        <dbReference type="Proteomes" id="UP001174936"/>
    </source>
</evidence>
<comment type="similarity">
    <text evidence="1">Belongs to the asaB hydroxylase/desaturase family.</text>
</comment>
<sequence length="285" mass="33210">MATVSAGVQYVKRLKIFETEVPFQSFVDVPKDAPDQRKTNLEFETRVESFLDMRDDIHTFTLDKHGFMVKHEPLGFSSEFFTQRDEVENLYFRELERVIGEVCGAVDKVYFFDWRLRSSEMSNSTGVIDLYDPTAWLLPANRVHIDQSPAAALHRVLLHFPEQAEQLLQGRVRILNFWRPISHPVEDYPLAVCEASSVTQDDLLECDHIRKKYVGSTVFLTHKDGYRWRYLRDHRPDEMLVMKMFDSDLSVTRHCPHVSFKNPLAADTCHPRQSIEVRALVFSSQ</sequence>
<comment type="caution">
    <text evidence="2">The sequence shown here is derived from an EMBL/GenBank/DDBJ whole genome shotgun (WGS) entry which is preliminary data.</text>
</comment>
<dbReference type="GO" id="GO:0008168">
    <property type="term" value="F:methyltransferase activity"/>
    <property type="evidence" value="ECO:0007669"/>
    <property type="project" value="UniProtKB-KW"/>
</dbReference>
<accession>A0AA39XSC8</accession>
<reference evidence="2" key="1">
    <citation type="submission" date="2023-06" db="EMBL/GenBank/DDBJ databases">
        <title>Genome-scale phylogeny and comparative genomics of the fungal order Sordariales.</title>
        <authorList>
            <consortium name="Lawrence Berkeley National Laboratory"/>
            <person name="Hensen N."/>
            <person name="Bonometti L."/>
            <person name="Westerberg I."/>
            <person name="Brannstrom I.O."/>
            <person name="Guillou S."/>
            <person name="Cros-Aarteil S."/>
            <person name="Calhoun S."/>
            <person name="Haridas S."/>
            <person name="Kuo A."/>
            <person name="Mondo S."/>
            <person name="Pangilinan J."/>
            <person name="Riley R."/>
            <person name="Labutti K."/>
            <person name="Andreopoulos B."/>
            <person name="Lipzen A."/>
            <person name="Chen C."/>
            <person name="Yanf M."/>
            <person name="Daum C."/>
            <person name="Ng V."/>
            <person name="Clum A."/>
            <person name="Steindorff A."/>
            <person name="Ohm R."/>
            <person name="Martin F."/>
            <person name="Silar P."/>
            <person name="Natvig D."/>
            <person name="Lalanne C."/>
            <person name="Gautier V."/>
            <person name="Ament-Velasquez S.L."/>
            <person name="Kruys A."/>
            <person name="Hutchinson M.I."/>
            <person name="Powell A.J."/>
            <person name="Barry K."/>
            <person name="Miller A.N."/>
            <person name="Grigoriev I.V."/>
            <person name="Debuchy R."/>
            <person name="Gladieux P."/>
            <person name="Thoren M.H."/>
            <person name="Johannesson H."/>
        </authorList>
    </citation>
    <scope>NUCLEOTIDE SEQUENCE</scope>
    <source>
        <strain evidence="2">SMH2532-1</strain>
    </source>
</reference>
<dbReference type="Proteomes" id="UP001174936">
    <property type="component" value="Unassembled WGS sequence"/>
</dbReference>
<proteinExistence type="inferred from homology"/>
<dbReference type="NCBIfam" id="NF041278">
    <property type="entry name" value="CmcJ_NvfI_EfuI"/>
    <property type="match status" value="1"/>
</dbReference>
<protein>
    <submittedName>
        <fullName evidence="2">Methyltransferase CmcJ</fullName>
    </submittedName>
</protein>
<organism evidence="2 3">
    <name type="scientific">Cercophora newfieldiana</name>
    <dbReference type="NCBI Taxonomy" id="92897"/>
    <lineage>
        <taxon>Eukaryota</taxon>
        <taxon>Fungi</taxon>
        <taxon>Dikarya</taxon>
        <taxon>Ascomycota</taxon>
        <taxon>Pezizomycotina</taxon>
        <taxon>Sordariomycetes</taxon>
        <taxon>Sordariomycetidae</taxon>
        <taxon>Sordariales</taxon>
        <taxon>Lasiosphaeriaceae</taxon>
        <taxon>Cercophora</taxon>
    </lineage>
</organism>
<gene>
    <name evidence="2" type="ORF">B0T16DRAFT_226531</name>
</gene>
<evidence type="ECO:0000256" key="1">
    <source>
        <dbReference type="ARBA" id="ARBA00023604"/>
    </source>
</evidence>
<dbReference type="PANTHER" id="PTHR34598">
    <property type="entry name" value="BLL6449 PROTEIN"/>
    <property type="match status" value="1"/>
</dbReference>
<name>A0AA39XSC8_9PEZI</name>
<dbReference type="GO" id="GO:0016491">
    <property type="term" value="F:oxidoreductase activity"/>
    <property type="evidence" value="ECO:0007669"/>
    <property type="project" value="InterPro"/>
</dbReference>
<dbReference type="EMBL" id="JAULSV010000007">
    <property type="protein sequence ID" value="KAK0638517.1"/>
    <property type="molecule type" value="Genomic_DNA"/>
</dbReference>